<evidence type="ECO:0000259" key="2">
    <source>
        <dbReference type="PROSITE" id="PS51192"/>
    </source>
</evidence>
<proteinExistence type="predicted"/>
<dbReference type="EMBL" id="MG779360">
    <property type="protein sequence ID" value="AUV58631.1"/>
    <property type="molecule type" value="Genomic_DNA"/>
</dbReference>
<dbReference type="Pfam" id="PF00271">
    <property type="entry name" value="Helicase_C"/>
    <property type="match status" value="1"/>
</dbReference>
<dbReference type="SUPFAM" id="SSF52540">
    <property type="entry name" value="P-loop containing nucleoside triphosphate hydrolases"/>
    <property type="match status" value="1"/>
</dbReference>
<keyword evidence="3" id="KW-0347">Helicase</keyword>
<dbReference type="Gene3D" id="3.40.50.300">
    <property type="entry name" value="P-loop containing nucleotide triphosphate hydrolases"/>
    <property type="match status" value="2"/>
</dbReference>
<dbReference type="PANTHER" id="PTHR45766">
    <property type="entry name" value="DNA ANNEALING HELICASE AND ENDONUCLEASE ZRANB3 FAMILY MEMBER"/>
    <property type="match status" value="1"/>
</dbReference>
<accession>A0A2K9V8U5</accession>
<keyword evidence="3" id="KW-0547">Nucleotide-binding</keyword>
<feature type="domain" description="Helicase ATP-binding" evidence="2">
    <location>
        <begin position="54"/>
        <end position="230"/>
    </location>
</feature>
<dbReference type="GO" id="GO:0005524">
    <property type="term" value="F:ATP binding"/>
    <property type="evidence" value="ECO:0007669"/>
    <property type="project" value="InterPro"/>
</dbReference>
<dbReference type="Pfam" id="PF04851">
    <property type="entry name" value="ResIII"/>
    <property type="match status" value="1"/>
</dbReference>
<dbReference type="PROSITE" id="PS51192">
    <property type="entry name" value="HELICASE_ATP_BIND_1"/>
    <property type="match status" value="1"/>
</dbReference>
<dbReference type="InterPro" id="IPR027417">
    <property type="entry name" value="P-loop_NTPase"/>
</dbReference>
<evidence type="ECO:0000313" key="3">
    <source>
        <dbReference type="EMBL" id="AUV58631.1"/>
    </source>
</evidence>
<sequence>MSKYINVDDENFYSFINKKYEQYKIPGRQKTFQQFCFPKTYEFQIPQKFLAEFINPKTPYKGILVYHRIGAGKTCTAINIAENFKTQKNIMVVLPASLKGNFRSELRSLCAGNKYLSQQQRDQLKILDPASTEYYDIIKKSDELIDKYYTIYSYNKFVDLIKNNSLNLSNTLLIIDEVHNMISETGTYYQSLYETVHSAPDDFRLVIMTATPIFDKPNEIALTMNLLLRDRQLPVGQDFINEFMDIKYNSRGPVYQVKNMDVFKDYVKGYVSYYRGAPPYVFPKSELFFVRTKMSDFQKNVYKSVAVKESKKNQVKDYVNNDISNSFFIGTRMISNIVFPNGKTGLKGFESISDDDFDIGTIQTYSPKFLKIFRKIKKCRGTVFVYSNFKEFGGIRSFVRLLEHHKFKNYEFHGTGKRRFAIWSGDQDPSYKEQVKAVFNNRDNEYGDKIKVILGSSSIKEGVSFMRVQEVHIIEPYWNFSRMDQVIGRAIRFCSHKDVEIDRQMVKVYIYLAVHPDIKMSIDERMMKMAIDKKIVNHAFEQALKEAAVDCELFKNANVYPGEPEIQCDL</sequence>
<dbReference type="InterPro" id="IPR001650">
    <property type="entry name" value="Helicase_C-like"/>
</dbReference>
<dbReference type="GO" id="GO:0004386">
    <property type="term" value="F:helicase activity"/>
    <property type="evidence" value="ECO:0007669"/>
    <property type="project" value="UniProtKB-KW"/>
</dbReference>
<keyword evidence="1" id="KW-0378">Hydrolase</keyword>
<dbReference type="SMART" id="SM00487">
    <property type="entry name" value="DEXDc"/>
    <property type="match status" value="1"/>
</dbReference>
<dbReference type="PANTHER" id="PTHR45766:SF6">
    <property type="entry name" value="SWI_SNF-RELATED MATRIX-ASSOCIATED ACTIN-DEPENDENT REGULATOR OF CHROMATIN SUBFAMILY A-LIKE PROTEIN 1"/>
    <property type="match status" value="1"/>
</dbReference>
<dbReference type="GO" id="GO:0016787">
    <property type="term" value="F:hydrolase activity"/>
    <property type="evidence" value="ECO:0007669"/>
    <property type="project" value="UniProtKB-KW"/>
</dbReference>
<reference evidence="3" key="1">
    <citation type="submission" date="2018-01" db="EMBL/GenBank/DDBJ databases">
        <title>Draft genome sequence of Bandra megavirus.</title>
        <authorList>
            <person name="Chatterjee A."/>
            <person name="Yadav R."/>
            <person name="Kondabagil K."/>
        </authorList>
    </citation>
    <scope>NUCLEOTIDE SEQUENCE</scope>
    <source>
        <strain evidence="3">KK-1</strain>
    </source>
</reference>
<dbReference type="InterPro" id="IPR014001">
    <property type="entry name" value="Helicase_ATP-bd"/>
</dbReference>
<dbReference type="InterPro" id="IPR006935">
    <property type="entry name" value="Helicase/UvrB_N"/>
</dbReference>
<dbReference type="GO" id="GO:0003677">
    <property type="term" value="F:DNA binding"/>
    <property type="evidence" value="ECO:0007669"/>
    <property type="project" value="InterPro"/>
</dbReference>
<organism evidence="3">
    <name type="scientific">Bandra megavirus</name>
    <dbReference type="NCBI Taxonomy" id="2071566"/>
    <lineage>
        <taxon>Viruses</taxon>
        <taxon>Varidnaviria</taxon>
        <taxon>Bamfordvirae</taxon>
        <taxon>Nucleocytoviricota</taxon>
        <taxon>Megaviricetes</taxon>
        <taxon>Imitervirales</taxon>
        <taxon>Mimiviridae</taxon>
        <taxon>Megamimivirinae</taxon>
        <taxon>Megavirus</taxon>
    </lineage>
</organism>
<keyword evidence="3" id="KW-0067">ATP-binding</keyword>
<evidence type="ECO:0000256" key="1">
    <source>
        <dbReference type="ARBA" id="ARBA00022801"/>
    </source>
</evidence>
<name>A0A2K9V8U5_9VIRU</name>
<protein>
    <submittedName>
        <fullName evidence="3">ATP-dependent RNA helicase</fullName>
    </submittedName>
</protein>